<evidence type="ECO:0000256" key="1">
    <source>
        <dbReference type="SAM" id="MobiDB-lite"/>
    </source>
</evidence>
<gene>
    <name evidence="2" type="ORF">CO711_05710</name>
</gene>
<protein>
    <submittedName>
        <fullName evidence="2">Uncharacterized protein</fullName>
    </submittedName>
</protein>
<keyword evidence="3" id="KW-1185">Reference proteome</keyword>
<sequence length="96" mass="10055">MVVKKRNVGDADQFAIIRAFTRVPRDASASFPDAVRGFGRAVVFVEEMRVAGMLVERGIDVNPGGAADAGVRRKSPVSAGGDRQRERGGGGAKKGA</sequence>
<accession>A0ABN5CS54</accession>
<name>A0ABN5CS54_BURCE</name>
<evidence type="ECO:0000313" key="3">
    <source>
        <dbReference type="Proteomes" id="UP000218103"/>
    </source>
</evidence>
<feature type="region of interest" description="Disordered" evidence="1">
    <location>
        <begin position="62"/>
        <end position="96"/>
    </location>
</feature>
<evidence type="ECO:0000313" key="2">
    <source>
        <dbReference type="EMBL" id="ATF76990.1"/>
    </source>
</evidence>
<reference evidence="3" key="1">
    <citation type="submission" date="2017-09" db="EMBL/GenBank/DDBJ databases">
        <title>FDA dAtabase for Regulatory Grade micrObial Sequences (FDA-ARGOS): Supporting development and validation of Infectious Disease Dx tests.</title>
        <authorList>
            <person name="Minogue T."/>
            <person name="Wolcott M."/>
            <person name="Wasieloski L."/>
            <person name="Aguilar W."/>
            <person name="Moore D."/>
            <person name="Tallon L.J."/>
            <person name="Sadzewicz L."/>
            <person name="Ott S."/>
            <person name="Zhao X."/>
            <person name="Nagaraj S."/>
            <person name="Vavikolanu K."/>
            <person name="Aluvathingal J."/>
            <person name="Nadendla S."/>
            <person name="Sichtig H."/>
        </authorList>
    </citation>
    <scope>NUCLEOTIDE SEQUENCE [LARGE SCALE GENOMIC DNA]</scope>
    <source>
        <strain evidence="3">FDAARGOS_388</strain>
    </source>
</reference>
<proteinExistence type="predicted"/>
<dbReference type="RefSeq" id="WP_027789185.1">
    <property type="nucleotide sequence ID" value="NZ_BCNU01000032.1"/>
</dbReference>
<organism evidence="2 3">
    <name type="scientific">Burkholderia cepacia</name>
    <name type="common">Pseudomonas cepacia</name>
    <dbReference type="NCBI Taxonomy" id="292"/>
    <lineage>
        <taxon>Bacteria</taxon>
        <taxon>Pseudomonadati</taxon>
        <taxon>Pseudomonadota</taxon>
        <taxon>Betaproteobacteria</taxon>
        <taxon>Burkholderiales</taxon>
        <taxon>Burkholderiaceae</taxon>
        <taxon>Burkholderia</taxon>
        <taxon>Burkholderia cepacia complex</taxon>
    </lineage>
</organism>
<dbReference type="Proteomes" id="UP000218103">
    <property type="component" value="Chromosome 1"/>
</dbReference>
<dbReference type="EMBL" id="CP023518">
    <property type="protein sequence ID" value="ATF76990.1"/>
    <property type="molecule type" value="Genomic_DNA"/>
</dbReference>